<feature type="chain" id="PRO_5036435023" evidence="1">
    <location>
        <begin position="17"/>
        <end position="196"/>
    </location>
</feature>
<comment type="caution">
    <text evidence="2">The sequence shown here is derived from an EMBL/GenBank/DDBJ whole genome shotgun (WGS) entry which is preliminary data.</text>
</comment>
<dbReference type="EMBL" id="JABEBT010000023">
    <property type="protein sequence ID" value="KAF7637081.1"/>
    <property type="molecule type" value="Genomic_DNA"/>
</dbReference>
<evidence type="ECO:0000313" key="2">
    <source>
        <dbReference type="EMBL" id="KAF7637081.1"/>
    </source>
</evidence>
<dbReference type="Proteomes" id="UP000605970">
    <property type="component" value="Unassembled WGS sequence"/>
</dbReference>
<accession>A0A8S9ZVS0</accession>
<reference evidence="2" key="1">
    <citation type="journal article" date="2020" name="Ecol. Evol.">
        <title>Genome structure and content of the rice root-knot nematode (Meloidogyne graminicola).</title>
        <authorList>
            <person name="Phan N.T."/>
            <person name="Danchin E.G.J."/>
            <person name="Klopp C."/>
            <person name="Perfus-Barbeoch L."/>
            <person name="Kozlowski D.K."/>
            <person name="Koutsovoulos G.D."/>
            <person name="Lopez-Roques C."/>
            <person name="Bouchez O."/>
            <person name="Zahm M."/>
            <person name="Besnard G."/>
            <person name="Bellafiore S."/>
        </authorList>
    </citation>
    <scope>NUCLEOTIDE SEQUENCE</scope>
    <source>
        <strain evidence="2">VN-18</strain>
    </source>
</reference>
<evidence type="ECO:0000313" key="3">
    <source>
        <dbReference type="Proteomes" id="UP000605970"/>
    </source>
</evidence>
<keyword evidence="3" id="KW-1185">Reference proteome</keyword>
<sequence length="196" mass="23215">MQILTLFFIQFAICSGVELFPDPLPLPDYVPNDIPAIEMLNNLVFQLMNPFSIELNDSLIQVELAQQQFTIIEQYNQLFYTRRLLIERSNFIIKQINSPETAPVVYENDQHKNHLHYQTLLVNNKYMQNIIISVMNFIVVEVNVHLIQNQLQQYLNIHIDQQNSPLFKTYVLERFEQIKKNKVDNLIKFNTFINTL</sequence>
<name>A0A8S9ZVS0_9BILA</name>
<evidence type="ECO:0000256" key="1">
    <source>
        <dbReference type="SAM" id="SignalP"/>
    </source>
</evidence>
<dbReference type="AlphaFoldDB" id="A0A8S9ZVS0"/>
<organism evidence="2 3">
    <name type="scientific">Meloidogyne graminicola</name>
    <dbReference type="NCBI Taxonomy" id="189291"/>
    <lineage>
        <taxon>Eukaryota</taxon>
        <taxon>Metazoa</taxon>
        <taxon>Ecdysozoa</taxon>
        <taxon>Nematoda</taxon>
        <taxon>Chromadorea</taxon>
        <taxon>Rhabditida</taxon>
        <taxon>Tylenchina</taxon>
        <taxon>Tylenchomorpha</taxon>
        <taxon>Tylenchoidea</taxon>
        <taxon>Meloidogynidae</taxon>
        <taxon>Meloidogyninae</taxon>
        <taxon>Meloidogyne</taxon>
    </lineage>
</organism>
<feature type="non-terminal residue" evidence="2">
    <location>
        <position position="196"/>
    </location>
</feature>
<protein>
    <submittedName>
        <fullName evidence="2">Uncharacterized protein</fullName>
    </submittedName>
</protein>
<proteinExistence type="predicted"/>
<keyword evidence="1" id="KW-0732">Signal</keyword>
<dbReference type="EMBL" id="JABEBT010000023">
    <property type="protein sequence ID" value="KAF7637079.1"/>
    <property type="molecule type" value="Genomic_DNA"/>
</dbReference>
<feature type="signal peptide" evidence="1">
    <location>
        <begin position="1"/>
        <end position="16"/>
    </location>
</feature>
<gene>
    <name evidence="2" type="ORF">Mgra_00003470</name>
</gene>